<comment type="caution">
    <text evidence="7">The sequence shown here is derived from an EMBL/GenBank/DDBJ whole genome shotgun (WGS) entry which is preliminary data.</text>
</comment>
<keyword evidence="3" id="KW-0804">Transcription</keyword>
<organism evidence="7 8">
    <name type="scientific">Aequitasia blattaphilus</name>
    <dbReference type="NCBI Taxonomy" id="2949332"/>
    <lineage>
        <taxon>Bacteria</taxon>
        <taxon>Bacillati</taxon>
        <taxon>Bacillota</taxon>
        <taxon>Clostridia</taxon>
        <taxon>Lachnospirales</taxon>
        <taxon>Lachnospiraceae</taxon>
        <taxon>Aequitasia</taxon>
    </lineage>
</organism>
<dbReference type="CDD" id="cd06225">
    <property type="entry name" value="HAMP"/>
    <property type="match status" value="1"/>
</dbReference>
<name>A0ABT1E9G8_9FIRM</name>
<keyword evidence="2" id="KW-0238">DNA-binding</keyword>
<keyword evidence="1" id="KW-0805">Transcription regulation</keyword>
<evidence type="ECO:0000259" key="5">
    <source>
        <dbReference type="PROSITE" id="PS01124"/>
    </source>
</evidence>
<dbReference type="PANTHER" id="PTHR43280">
    <property type="entry name" value="ARAC-FAMILY TRANSCRIPTIONAL REGULATOR"/>
    <property type="match status" value="1"/>
</dbReference>
<evidence type="ECO:0000313" key="8">
    <source>
        <dbReference type="Proteomes" id="UP001523566"/>
    </source>
</evidence>
<evidence type="ECO:0000256" key="2">
    <source>
        <dbReference type="ARBA" id="ARBA00023125"/>
    </source>
</evidence>
<dbReference type="SMART" id="SM00342">
    <property type="entry name" value="HTH_ARAC"/>
    <property type="match status" value="1"/>
</dbReference>
<evidence type="ECO:0000259" key="6">
    <source>
        <dbReference type="PROSITE" id="PS50885"/>
    </source>
</evidence>
<feature type="domain" description="HTH araC/xylS-type" evidence="5">
    <location>
        <begin position="314"/>
        <end position="413"/>
    </location>
</feature>
<gene>
    <name evidence="7" type="ORF">NK125_08640</name>
</gene>
<dbReference type="InterPro" id="IPR018062">
    <property type="entry name" value="HTH_AraC-typ_CS"/>
</dbReference>
<dbReference type="RefSeq" id="WP_429059928.1">
    <property type="nucleotide sequence ID" value="NZ_JBNJSB010000004.1"/>
</dbReference>
<dbReference type="Pfam" id="PF12833">
    <property type="entry name" value="HTH_18"/>
    <property type="match status" value="1"/>
</dbReference>
<dbReference type="SUPFAM" id="SSF158472">
    <property type="entry name" value="HAMP domain-like"/>
    <property type="match status" value="1"/>
</dbReference>
<keyword evidence="4" id="KW-0175">Coiled coil</keyword>
<feature type="coiled-coil region" evidence="4">
    <location>
        <begin position="22"/>
        <end position="49"/>
    </location>
</feature>
<evidence type="ECO:0000256" key="1">
    <source>
        <dbReference type="ARBA" id="ARBA00023015"/>
    </source>
</evidence>
<dbReference type="PROSITE" id="PS01124">
    <property type="entry name" value="HTH_ARAC_FAMILY_2"/>
    <property type="match status" value="1"/>
</dbReference>
<dbReference type="InterPro" id="IPR009057">
    <property type="entry name" value="Homeodomain-like_sf"/>
</dbReference>
<dbReference type="InterPro" id="IPR003660">
    <property type="entry name" value="HAMP_dom"/>
</dbReference>
<feature type="domain" description="HAMP" evidence="6">
    <location>
        <begin position="1"/>
        <end position="37"/>
    </location>
</feature>
<dbReference type="PANTHER" id="PTHR43280:SF10">
    <property type="entry name" value="REGULATORY PROTEIN POCR"/>
    <property type="match status" value="1"/>
</dbReference>
<dbReference type="EMBL" id="JAMZFW010000011">
    <property type="protein sequence ID" value="MCP1102478.1"/>
    <property type="molecule type" value="Genomic_DNA"/>
</dbReference>
<dbReference type="InterPro" id="IPR018060">
    <property type="entry name" value="HTH_AraC"/>
</dbReference>
<reference evidence="7 8" key="1">
    <citation type="journal article" date="2022" name="Genome Biol. Evol.">
        <title>Host diet, physiology and behaviors set the stage for Lachnospiraceae cladogenesis.</title>
        <authorList>
            <person name="Vera-Ponce De Leon A."/>
            <person name="Schneider M."/>
            <person name="Jahnes B.C."/>
            <person name="Sadowski V."/>
            <person name="Camuy-Velez L.A."/>
            <person name="Duan J."/>
            <person name="Sabree Z.L."/>
        </authorList>
    </citation>
    <scope>NUCLEOTIDE SEQUENCE [LARGE SCALE GENOMIC DNA]</scope>
    <source>
        <strain evidence="7 8">PAL113</strain>
    </source>
</reference>
<dbReference type="PRINTS" id="PR00032">
    <property type="entry name" value="HTHARAC"/>
</dbReference>
<sequence length="417" mass="49555">MEDGNLNVRVEPKGTKEIKMMAHQFNAMVKRLRNLIAEYEERVNSKELTDEILFAKLLRNEIDFKIIKRNNPDLLTESYILLKFHFEEGNENVLEILERNNRFVTRCISYLPDSHSMLCYYRVNEEDYEYKLLQMISVLQKAVNKDKNISFSVCISTLHQGIIDIYDTADEVDQFMHVRHLLGKNSVINLPRDIEFWNQIIRLESRYEELAKAVYACDEKKMNDGKKELFTYFNSENLEIGKMHVYAAILAISKQLEIHQERMTEIFMEEYNYIDKIDRIINIRNLQLWVTNYFAWIMDYSMAKLKINETDVIVKAKRYIANQYENPGLKLKDVAEYVGLNEKYFTNQFSKSEGETFTNYLLGIRMEKAKELLKTTDFKVYEIAEMVGYRNVEHFTRLFKKSEAISPTQYRKTKEIS</sequence>
<dbReference type="PROSITE" id="PS00041">
    <property type="entry name" value="HTH_ARAC_FAMILY_1"/>
    <property type="match status" value="1"/>
</dbReference>
<evidence type="ECO:0000313" key="7">
    <source>
        <dbReference type="EMBL" id="MCP1102478.1"/>
    </source>
</evidence>
<proteinExistence type="predicted"/>
<protein>
    <submittedName>
        <fullName evidence="7">Helix-turn-helix domain-containing protein</fullName>
    </submittedName>
</protein>
<dbReference type="Proteomes" id="UP001523566">
    <property type="component" value="Unassembled WGS sequence"/>
</dbReference>
<dbReference type="SUPFAM" id="SSF46689">
    <property type="entry name" value="Homeodomain-like"/>
    <property type="match status" value="2"/>
</dbReference>
<keyword evidence="8" id="KW-1185">Reference proteome</keyword>
<evidence type="ECO:0000256" key="3">
    <source>
        <dbReference type="ARBA" id="ARBA00023163"/>
    </source>
</evidence>
<dbReference type="Gene3D" id="1.10.10.60">
    <property type="entry name" value="Homeodomain-like"/>
    <property type="match status" value="2"/>
</dbReference>
<dbReference type="PROSITE" id="PS50885">
    <property type="entry name" value="HAMP"/>
    <property type="match status" value="1"/>
</dbReference>
<accession>A0ABT1E9G8</accession>
<dbReference type="Gene3D" id="6.10.340.10">
    <property type="match status" value="1"/>
</dbReference>
<evidence type="ECO:0000256" key="4">
    <source>
        <dbReference type="SAM" id="Coils"/>
    </source>
</evidence>
<dbReference type="Pfam" id="PF00672">
    <property type="entry name" value="HAMP"/>
    <property type="match status" value="1"/>
</dbReference>
<dbReference type="InterPro" id="IPR020449">
    <property type="entry name" value="Tscrpt_reg_AraC-type_HTH"/>
</dbReference>